<dbReference type="Proteomes" id="UP000192708">
    <property type="component" value="Unassembled WGS sequence"/>
</dbReference>
<dbReference type="CDD" id="cd13578">
    <property type="entry name" value="PBP2_Bug27"/>
    <property type="match status" value="1"/>
</dbReference>
<keyword evidence="4" id="KW-1185">Reference proteome</keyword>
<accession>A0A1W1Y256</accession>
<comment type="similarity">
    <text evidence="1">Belongs to the UPF0065 (bug) family.</text>
</comment>
<feature type="signal peptide" evidence="2">
    <location>
        <begin position="1"/>
        <end position="27"/>
    </location>
</feature>
<proteinExistence type="inferred from homology"/>
<keyword evidence="2" id="KW-0732">Signal</keyword>
<dbReference type="RefSeq" id="WP_084281904.1">
    <property type="nucleotide sequence ID" value="NZ_FWXJ01000001.1"/>
</dbReference>
<evidence type="ECO:0000313" key="4">
    <source>
        <dbReference type="Proteomes" id="UP000192708"/>
    </source>
</evidence>
<dbReference type="Pfam" id="PF03401">
    <property type="entry name" value="TctC"/>
    <property type="match status" value="1"/>
</dbReference>
<sequence length="335" mass="35662">MNRMIKRSVSTVFLLAFSQLFVMQAQAQNESSAGAFPNRVIKIIVPFNAGGPADALARPLAESLSKKLGTAVIVENKPGANAAIASQYVAKSNPDGYTLLFASDAGMSLAPATQKSLPYDPAKDFAGVTMVAQLSQLLFVGSSFPAKSVQELQAIAAKTPNSVVYASIGMGSQTHVAIESLSRTLNIKMTHVPYTGAPPAITDIVAGNVQVMMSTVAGPLSFIKAGKIRPLAIAGPERNKSLPDVPTFAEVGFPNYESRGWFGIVAPAKTPLEVTNLLAKHIWEIVHSEEYVSKVIDFNGFEVAKIPPADFSTFLVKDRVKWKGLVAQMGDAINN</sequence>
<evidence type="ECO:0000313" key="3">
    <source>
        <dbReference type="EMBL" id="SMC30232.1"/>
    </source>
</evidence>
<dbReference type="Gene3D" id="3.40.190.10">
    <property type="entry name" value="Periplasmic binding protein-like II"/>
    <property type="match status" value="1"/>
</dbReference>
<keyword evidence="3" id="KW-0675">Receptor</keyword>
<dbReference type="InterPro" id="IPR042100">
    <property type="entry name" value="Bug_dom1"/>
</dbReference>
<reference evidence="3 4" key="1">
    <citation type="submission" date="2017-04" db="EMBL/GenBank/DDBJ databases">
        <authorList>
            <person name="Afonso C.L."/>
            <person name="Miller P.J."/>
            <person name="Scott M.A."/>
            <person name="Spackman E."/>
            <person name="Goraichik I."/>
            <person name="Dimitrov K.M."/>
            <person name="Suarez D.L."/>
            <person name="Swayne D.E."/>
        </authorList>
    </citation>
    <scope>NUCLEOTIDE SEQUENCE [LARGE SCALE GENOMIC DNA]</scope>
    <source>
        <strain evidence="3 4">VK13</strain>
    </source>
</reference>
<dbReference type="PIRSF" id="PIRSF017082">
    <property type="entry name" value="YflP"/>
    <property type="match status" value="1"/>
</dbReference>
<feature type="chain" id="PRO_5012551670" evidence="2">
    <location>
        <begin position="28"/>
        <end position="335"/>
    </location>
</feature>
<dbReference type="OrthoDB" id="8958206at2"/>
<evidence type="ECO:0000256" key="2">
    <source>
        <dbReference type="SAM" id="SignalP"/>
    </source>
</evidence>
<protein>
    <submittedName>
        <fullName evidence="3">Tripartite-type tricarboxylate transporter, receptor component TctC</fullName>
    </submittedName>
</protein>
<organism evidence="3 4">
    <name type="scientific">Polynucleobacter kasalickyi</name>
    <dbReference type="NCBI Taxonomy" id="1938817"/>
    <lineage>
        <taxon>Bacteria</taxon>
        <taxon>Pseudomonadati</taxon>
        <taxon>Pseudomonadota</taxon>
        <taxon>Betaproteobacteria</taxon>
        <taxon>Burkholderiales</taxon>
        <taxon>Burkholderiaceae</taxon>
        <taxon>Polynucleobacter</taxon>
    </lineage>
</organism>
<dbReference type="PANTHER" id="PTHR42928:SF5">
    <property type="entry name" value="BLR1237 PROTEIN"/>
    <property type="match status" value="1"/>
</dbReference>
<dbReference type="Gene3D" id="3.40.190.150">
    <property type="entry name" value="Bordetella uptake gene, domain 1"/>
    <property type="match status" value="1"/>
</dbReference>
<dbReference type="STRING" id="1938817.SAMN06296008_101104"/>
<dbReference type="SUPFAM" id="SSF53850">
    <property type="entry name" value="Periplasmic binding protein-like II"/>
    <property type="match status" value="1"/>
</dbReference>
<evidence type="ECO:0000256" key="1">
    <source>
        <dbReference type="ARBA" id="ARBA00006987"/>
    </source>
</evidence>
<gene>
    <name evidence="3" type="ORF">SAMN06296008_101104</name>
</gene>
<dbReference type="EMBL" id="FWXJ01000001">
    <property type="protein sequence ID" value="SMC30232.1"/>
    <property type="molecule type" value="Genomic_DNA"/>
</dbReference>
<dbReference type="PANTHER" id="PTHR42928">
    <property type="entry name" value="TRICARBOXYLATE-BINDING PROTEIN"/>
    <property type="match status" value="1"/>
</dbReference>
<dbReference type="AlphaFoldDB" id="A0A1W1Y256"/>
<dbReference type="InterPro" id="IPR005064">
    <property type="entry name" value="BUG"/>
</dbReference>
<name>A0A1W1Y256_9BURK</name>